<sequence length="127" mass="14358">MKEVNLIGSVSELHVHNPKGPSTAPESHMTEEDLMSKPCESGNANASDVTPQECSFEIEDDNGTKVLASPDAAKKTKSSSGKREIQEFLEKHEMYSLERLDERTKFLKITSKIFNERKTTRLRTFKK</sequence>
<dbReference type="Proteomes" id="UP000005408">
    <property type="component" value="Unassembled WGS sequence"/>
</dbReference>
<organism evidence="2 3">
    <name type="scientific">Magallana gigas</name>
    <name type="common">Pacific oyster</name>
    <name type="synonym">Crassostrea gigas</name>
    <dbReference type="NCBI Taxonomy" id="29159"/>
    <lineage>
        <taxon>Eukaryota</taxon>
        <taxon>Metazoa</taxon>
        <taxon>Spiralia</taxon>
        <taxon>Lophotrochozoa</taxon>
        <taxon>Mollusca</taxon>
        <taxon>Bivalvia</taxon>
        <taxon>Autobranchia</taxon>
        <taxon>Pteriomorphia</taxon>
        <taxon>Ostreida</taxon>
        <taxon>Ostreoidea</taxon>
        <taxon>Ostreidae</taxon>
        <taxon>Magallana</taxon>
    </lineage>
</organism>
<dbReference type="EnsemblMetazoa" id="G8773.1">
    <property type="protein sequence ID" value="G8773.1:cds"/>
    <property type="gene ID" value="G8773"/>
</dbReference>
<evidence type="ECO:0000313" key="3">
    <source>
        <dbReference type="Proteomes" id="UP000005408"/>
    </source>
</evidence>
<evidence type="ECO:0000256" key="1">
    <source>
        <dbReference type="SAM" id="MobiDB-lite"/>
    </source>
</evidence>
<evidence type="ECO:0000313" key="2">
    <source>
        <dbReference type="EnsemblMetazoa" id="G8773.1:cds"/>
    </source>
</evidence>
<keyword evidence="3" id="KW-1185">Reference proteome</keyword>
<name>A0A8W8NWA2_MAGGI</name>
<protein>
    <submittedName>
        <fullName evidence="2">Uncharacterized protein</fullName>
    </submittedName>
</protein>
<feature type="compositionally biased region" description="Polar residues" evidence="1">
    <location>
        <begin position="42"/>
        <end position="53"/>
    </location>
</feature>
<feature type="region of interest" description="Disordered" evidence="1">
    <location>
        <begin position="1"/>
        <end position="83"/>
    </location>
</feature>
<proteinExistence type="predicted"/>
<accession>A0A8W8NWA2</accession>
<dbReference type="AlphaFoldDB" id="A0A8W8NWA2"/>
<reference evidence="2" key="1">
    <citation type="submission" date="2022-08" db="UniProtKB">
        <authorList>
            <consortium name="EnsemblMetazoa"/>
        </authorList>
    </citation>
    <scope>IDENTIFICATION</scope>
    <source>
        <strain evidence="2">05x7-T-G4-1.051#20</strain>
    </source>
</reference>